<dbReference type="PROSITE" id="PS50294">
    <property type="entry name" value="WD_REPEATS_REGION"/>
    <property type="match status" value="3"/>
</dbReference>
<dbReference type="InterPro" id="IPR015155">
    <property type="entry name" value="PFU"/>
</dbReference>
<evidence type="ECO:0000313" key="10">
    <source>
        <dbReference type="Proteomes" id="UP000813385"/>
    </source>
</evidence>
<proteinExistence type="predicted"/>
<reference evidence="9" key="1">
    <citation type="journal article" date="2021" name="Nat. Commun.">
        <title>Genetic determinants of endophytism in the Arabidopsis root mycobiome.</title>
        <authorList>
            <person name="Mesny F."/>
            <person name="Miyauchi S."/>
            <person name="Thiergart T."/>
            <person name="Pickel B."/>
            <person name="Atanasova L."/>
            <person name="Karlsson M."/>
            <person name="Huettel B."/>
            <person name="Barry K.W."/>
            <person name="Haridas S."/>
            <person name="Chen C."/>
            <person name="Bauer D."/>
            <person name="Andreopoulos W."/>
            <person name="Pangilinan J."/>
            <person name="LaButti K."/>
            <person name="Riley R."/>
            <person name="Lipzen A."/>
            <person name="Clum A."/>
            <person name="Drula E."/>
            <person name="Henrissat B."/>
            <person name="Kohler A."/>
            <person name="Grigoriev I.V."/>
            <person name="Martin F.M."/>
            <person name="Hacquard S."/>
        </authorList>
    </citation>
    <scope>NUCLEOTIDE SEQUENCE</scope>
    <source>
        <strain evidence="9">MPI-CAGE-AT-0016</strain>
    </source>
</reference>
<dbReference type="Gene3D" id="2.130.10.10">
    <property type="entry name" value="YVTN repeat-like/Quinoprotein amine dehydrogenase"/>
    <property type="match status" value="1"/>
</dbReference>
<gene>
    <name evidence="9" type="ORF">B0T11DRAFT_285029</name>
</gene>
<dbReference type="PROSITE" id="PS51396">
    <property type="entry name" value="PUL"/>
    <property type="match status" value="1"/>
</dbReference>
<keyword evidence="10" id="KW-1185">Reference proteome</keyword>
<dbReference type="PROSITE" id="PS51394">
    <property type="entry name" value="PFU"/>
    <property type="match status" value="1"/>
</dbReference>
<dbReference type="PANTHER" id="PTHR19849:SF0">
    <property type="entry name" value="PHOSPHOLIPASE A-2-ACTIVATING PROTEIN"/>
    <property type="match status" value="1"/>
</dbReference>
<evidence type="ECO:0000259" key="7">
    <source>
        <dbReference type="PROSITE" id="PS51394"/>
    </source>
</evidence>
<dbReference type="FunFam" id="2.130.10.10:FF:000236">
    <property type="entry name" value="Polyubiquitin binding protein (Doa1/Ufd3)"/>
    <property type="match status" value="1"/>
</dbReference>
<dbReference type="GO" id="GO:0005737">
    <property type="term" value="C:cytoplasm"/>
    <property type="evidence" value="ECO:0007669"/>
    <property type="project" value="UniProtKB-SubCell"/>
</dbReference>
<dbReference type="InterPro" id="IPR015943">
    <property type="entry name" value="WD40/YVTN_repeat-like_dom_sf"/>
</dbReference>
<sequence length="772" mass="82448">MADYKLAAQLSGHESDVKAVAFPSQDTILTTSRDGSVRIWNRSSAGSFEPTVLSQTSEFVNAVAYIPPSEKYPQGLIASGGKDTFVEVRQPQSAPSDDAERLLIGHSQNVCALDVSPAGNYIVSGGWDNKAIVWNTSTWEAEVHLTGHDKAVWAVLAWDDHIVITGCADGNIRIFDTTKAIGGQADAVSTISTSDVIRALCRLPTGPASAVDIASASNDGLIRLWKLNGQQLGELAGHENFIYSLQSLPTGELVSSGEDRTVRVWRGEQCVQTITHPAISVWAVAVNKDTGDIVSGASDGVARVFTRDPERVADEATLTQFQESLQASAIPKQQLPEINKEKLAGPDFLKQKSGTKDGQVVMINEGNGSIGAYQWSMGQSEWINVGTVVDSAGSTGKKVEYNGKSYDYVFDVDIEDGKPALKLPYNLSQNPYEAATKFLGDNELPISYLDNVANFITKNTQGASLGQSAQPSAPDPLGSDSRYRPGENKESDKPKILPQASYLSITAAKFDAMINKITQINTNMVQSGRKDFALNPAQDQVLKDLRVAVEKSKPIEEEGLDLVVKIVSNWPYSDRLAVLDLLRCMVPSAIVAGYSSERHSSILQVAITSAAEVPGGGSPNENSVMMALRAVANIFATAKGREVAAADVATVASLLELVVGISGAGVGQSNRNVLIAATTALINYAVLTYNSKTSVSDSEVVKRLLAVLGKILSTQSDAEVLYRALVALGTFTVYFKADAAALGAKSWVETAKGKSAESRVKDVADECLARLR</sequence>
<name>A0A8K0THL4_9PEZI</name>
<dbReference type="InterPro" id="IPR019775">
    <property type="entry name" value="WD40_repeat_CS"/>
</dbReference>
<dbReference type="InterPro" id="IPR013535">
    <property type="entry name" value="PUL_dom"/>
</dbReference>
<dbReference type="GO" id="GO:0010992">
    <property type="term" value="P:ubiquitin recycling"/>
    <property type="evidence" value="ECO:0007669"/>
    <property type="project" value="TreeGrafter"/>
</dbReference>
<feature type="domain" description="PFU" evidence="7">
    <location>
        <begin position="374"/>
        <end position="470"/>
    </location>
</feature>
<dbReference type="InterPro" id="IPR001680">
    <property type="entry name" value="WD40_rpt"/>
</dbReference>
<evidence type="ECO:0000256" key="3">
    <source>
        <dbReference type="ARBA" id="ARBA00022574"/>
    </source>
</evidence>
<dbReference type="GO" id="GO:0043130">
    <property type="term" value="F:ubiquitin binding"/>
    <property type="evidence" value="ECO:0007669"/>
    <property type="project" value="TreeGrafter"/>
</dbReference>
<feature type="region of interest" description="Disordered" evidence="6">
    <location>
        <begin position="463"/>
        <end position="495"/>
    </location>
</feature>
<dbReference type="Gene3D" id="3.10.20.870">
    <property type="entry name" value="PFU (PLAA family ubiquitin binding), C-terminal domain"/>
    <property type="match status" value="1"/>
</dbReference>
<comment type="subcellular location">
    <subcellularLocation>
        <location evidence="1">Cytoplasm</location>
    </subcellularLocation>
</comment>
<protein>
    <submittedName>
        <fullName evidence="9">Ubiquitin homeostasis protein lub1</fullName>
    </submittedName>
</protein>
<dbReference type="EMBL" id="JAGPXD010000004">
    <property type="protein sequence ID" value="KAH7358710.1"/>
    <property type="molecule type" value="Genomic_DNA"/>
</dbReference>
<dbReference type="GO" id="GO:0005634">
    <property type="term" value="C:nucleus"/>
    <property type="evidence" value="ECO:0007669"/>
    <property type="project" value="TreeGrafter"/>
</dbReference>
<evidence type="ECO:0000256" key="5">
    <source>
        <dbReference type="PROSITE-ProRule" id="PRU00221"/>
    </source>
</evidence>
<dbReference type="InterPro" id="IPR038122">
    <property type="entry name" value="PFU_sf"/>
</dbReference>
<feature type="domain" description="PUL" evidence="8">
    <location>
        <begin position="495"/>
        <end position="770"/>
    </location>
</feature>
<dbReference type="SUPFAM" id="SSF50978">
    <property type="entry name" value="WD40 repeat-like"/>
    <property type="match status" value="1"/>
</dbReference>
<dbReference type="PROSITE" id="PS50082">
    <property type="entry name" value="WD_REPEATS_2"/>
    <property type="match status" value="3"/>
</dbReference>
<dbReference type="Pfam" id="PF08324">
    <property type="entry name" value="PUL"/>
    <property type="match status" value="1"/>
</dbReference>
<dbReference type="PROSITE" id="PS00678">
    <property type="entry name" value="WD_REPEATS_1"/>
    <property type="match status" value="1"/>
</dbReference>
<evidence type="ECO:0000256" key="1">
    <source>
        <dbReference type="ARBA" id="ARBA00004496"/>
    </source>
</evidence>
<feature type="repeat" description="WD" evidence="5">
    <location>
        <begin position="235"/>
        <end position="265"/>
    </location>
</feature>
<dbReference type="Pfam" id="PF09070">
    <property type="entry name" value="PFU"/>
    <property type="match status" value="1"/>
</dbReference>
<evidence type="ECO:0000256" key="4">
    <source>
        <dbReference type="ARBA" id="ARBA00022737"/>
    </source>
</evidence>
<feature type="repeat" description="WD" evidence="5">
    <location>
        <begin position="103"/>
        <end position="138"/>
    </location>
</feature>
<accession>A0A8K0THL4</accession>
<dbReference type="Proteomes" id="UP000813385">
    <property type="component" value="Unassembled WGS sequence"/>
</dbReference>
<evidence type="ECO:0000259" key="8">
    <source>
        <dbReference type="PROSITE" id="PS51396"/>
    </source>
</evidence>
<dbReference type="CDD" id="cd00200">
    <property type="entry name" value="WD40"/>
    <property type="match status" value="1"/>
</dbReference>
<dbReference type="OrthoDB" id="10265988at2759"/>
<feature type="repeat" description="WD" evidence="5">
    <location>
        <begin position="10"/>
        <end position="41"/>
    </location>
</feature>
<feature type="compositionally biased region" description="Basic and acidic residues" evidence="6">
    <location>
        <begin position="481"/>
        <end position="495"/>
    </location>
</feature>
<keyword evidence="3 5" id="KW-0853">WD repeat</keyword>
<evidence type="ECO:0000256" key="2">
    <source>
        <dbReference type="ARBA" id="ARBA00022490"/>
    </source>
</evidence>
<dbReference type="PANTHER" id="PTHR19849">
    <property type="entry name" value="PHOSPHOLIPASE A-2-ACTIVATING PROTEIN"/>
    <property type="match status" value="1"/>
</dbReference>
<evidence type="ECO:0000256" key="6">
    <source>
        <dbReference type="SAM" id="MobiDB-lite"/>
    </source>
</evidence>
<dbReference type="Gene3D" id="1.25.10.10">
    <property type="entry name" value="Leucine-rich Repeat Variant"/>
    <property type="match status" value="1"/>
</dbReference>
<dbReference type="FunFam" id="3.10.20.870:FF:000003">
    <property type="entry name" value="Polyubiquitin binding (Doa1 Ufd3) protein"/>
    <property type="match status" value="1"/>
</dbReference>
<comment type="caution">
    <text evidence="9">The sequence shown here is derived from an EMBL/GenBank/DDBJ whole genome shotgun (WGS) entry which is preliminary data.</text>
</comment>
<evidence type="ECO:0000313" key="9">
    <source>
        <dbReference type="EMBL" id="KAH7358710.1"/>
    </source>
</evidence>
<keyword evidence="2" id="KW-0963">Cytoplasm</keyword>
<dbReference type="InterPro" id="IPR036322">
    <property type="entry name" value="WD40_repeat_dom_sf"/>
</dbReference>
<dbReference type="SMART" id="SM00320">
    <property type="entry name" value="WD40"/>
    <property type="match status" value="6"/>
</dbReference>
<dbReference type="AlphaFoldDB" id="A0A8K0THL4"/>
<dbReference type="InterPro" id="IPR011989">
    <property type="entry name" value="ARM-like"/>
</dbReference>
<organism evidence="9 10">
    <name type="scientific">Plectosphaerella cucumerina</name>
    <dbReference type="NCBI Taxonomy" id="40658"/>
    <lineage>
        <taxon>Eukaryota</taxon>
        <taxon>Fungi</taxon>
        <taxon>Dikarya</taxon>
        <taxon>Ascomycota</taxon>
        <taxon>Pezizomycotina</taxon>
        <taxon>Sordariomycetes</taxon>
        <taxon>Hypocreomycetidae</taxon>
        <taxon>Glomerellales</taxon>
        <taxon>Plectosphaerellaceae</taxon>
        <taxon>Plectosphaerella</taxon>
    </lineage>
</organism>
<dbReference type="GO" id="GO:0043161">
    <property type="term" value="P:proteasome-mediated ubiquitin-dependent protein catabolic process"/>
    <property type="evidence" value="ECO:0007669"/>
    <property type="project" value="TreeGrafter"/>
</dbReference>
<keyword evidence="4" id="KW-0677">Repeat</keyword>
<dbReference type="Pfam" id="PF00400">
    <property type="entry name" value="WD40"/>
    <property type="match status" value="5"/>
</dbReference>